<evidence type="ECO:0000259" key="4">
    <source>
        <dbReference type="SMART" id="SM00560"/>
    </source>
</evidence>
<feature type="compositionally biased region" description="Basic and acidic residues" evidence="3">
    <location>
        <begin position="726"/>
        <end position="755"/>
    </location>
</feature>
<sequence length="1018" mass="104598">MGLSGVVAGALAAGYTAVPARAAPAPDQSAPAASAAVGSSGPLAIYDISHYSDTASLYSSIEGVGNAVLRNGPTLVVDQPFPSGNTNSAVALDGTDDYADTPVTLNTAAGFTVASWVKLDRVDRTAAVISQSGNRVSNFRIGLDAAGKWQFTMARADADSTAWDTVTGPAATVSKWTHLTGVYDAAAAKMTLYVNGVAATAGTHTAPWAAANGGVQWGRGQVAGGPGAFTDGNLKQLWIYQDTLDARRVGELVVAPARERADRCYAGHYLHAGGPAVKALAGRVLAGTAYDRRVASHAYDFVDSELNGATWTDQTTYREAFYAQGARYDAWGAVIEPYTVWGDDFGTFHDVPEYGEEMHRFLMQRTDDKYFVLPAPAKPAQAELDRALAIAAEMRAVDPWFAPADWQVQGWSASQIARFLRFGGYPKTAPAEGTLEYRTEVESVKLLWAACEPADPDGTSAPDFLYRKDGPLSGVVETARKEWAAELAAVAAQRNTIVAAETRAQADVRSAAAALVEAQGQAWVVGQLFKWQKYWAGRPKTDLHYPPAAHFTKAKTDITTATNAIAAQLNLAKTAATSAQNQSTAVTTALTQAAATAKTNKTPLYRGLEYARQSSQVTKASAASALSAQKAIETTLNAAKATNADGAALQSLALVQQSAMQAEFRRVAAQEAAAQAKAAATAAAEQAAAAAAEATRARNGRATAVAAEAEAKKQSEIARAKRIVAESERDKAATAHDLATAERRKAATARDRAEQEQAAAAEAESRAGSAADTAIARAGDAQDAEYTAKLARDRAIEAERNRDATAARSRSLEALAAAAAGTSAAGEARAAADDARAAAADAATAASSARSAADSATAAAVSARAAAIQSGASAKRSRAAADASGAAAAKTRSAYLTATAAAADALQAAENAAYHADQAELEAAKAAEAAVTARVNADAAKVHADAATAESARTAGAAFAAAAAAFAARDSAAQAVTAANEAITMGTPFAQTDASAGFAVLVGQSSKTIAQQQAATAQ</sequence>
<proteinExistence type="predicted"/>
<evidence type="ECO:0000313" key="6">
    <source>
        <dbReference type="Proteomes" id="UP001597183"/>
    </source>
</evidence>
<dbReference type="Pfam" id="PF13385">
    <property type="entry name" value="Laminin_G_3"/>
    <property type="match status" value="1"/>
</dbReference>
<dbReference type="InterPro" id="IPR006558">
    <property type="entry name" value="LamG-like"/>
</dbReference>
<evidence type="ECO:0000256" key="1">
    <source>
        <dbReference type="ARBA" id="ARBA00022729"/>
    </source>
</evidence>
<dbReference type="SMART" id="SM00560">
    <property type="entry name" value="LamGL"/>
    <property type="match status" value="1"/>
</dbReference>
<dbReference type="EMBL" id="JBHTMK010000014">
    <property type="protein sequence ID" value="MFD1365993.1"/>
    <property type="molecule type" value="Genomic_DNA"/>
</dbReference>
<keyword evidence="1" id="KW-0732">Signal</keyword>
<keyword evidence="2" id="KW-1015">Disulfide bond</keyword>
<evidence type="ECO:0000256" key="3">
    <source>
        <dbReference type="SAM" id="MobiDB-lite"/>
    </source>
</evidence>
<dbReference type="Proteomes" id="UP001597183">
    <property type="component" value="Unassembled WGS sequence"/>
</dbReference>
<evidence type="ECO:0000313" key="5">
    <source>
        <dbReference type="EMBL" id="MFD1365993.1"/>
    </source>
</evidence>
<gene>
    <name evidence="5" type="ORF">ACFQ5G_11610</name>
</gene>
<organism evidence="5 6">
    <name type="scientific">Actinoplanes sichuanensis</name>
    <dbReference type="NCBI Taxonomy" id="512349"/>
    <lineage>
        <taxon>Bacteria</taxon>
        <taxon>Bacillati</taxon>
        <taxon>Actinomycetota</taxon>
        <taxon>Actinomycetes</taxon>
        <taxon>Micromonosporales</taxon>
        <taxon>Micromonosporaceae</taxon>
        <taxon>Actinoplanes</taxon>
    </lineage>
</organism>
<dbReference type="Gene3D" id="2.60.120.200">
    <property type="match status" value="1"/>
</dbReference>
<dbReference type="SUPFAM" id="SSF49899">
    <property type="entry name" value="Concanavalin A-like lectins/glucanases"/>
    <property type="match status" value="1"/>
</dbReference>
<dbReference type="RefSeq" id="WP_378078536.1">
    <property type="nucleotide sequence ID" value="NZ_JBHTMK010000014.1"/>
</dbReference>
<feature type="non-terminal residue" evidence="5">
    <location>
        <position position="1018"/>
    </location>
</feature>
<accession>A0ABW4A672</accession>
<feature type="domain" description="LamG-like jellyroll fold" evidence="4">
    <location>
        <begin position="109"/>
        <end position="247"/>
    </location>
</feature>
<keyword evidence="6" id="KW-1185">Reference proteome</keyword>
<feature type="region of interest" description="Disordered" evidence="3">
    <location>
        <begin position="726"/>
        <end position="774"/>
    </location>
</feature>
<name>A0ABW4A672_9ACTN</name>
<dbReference type="InterPro" id="IPR013320">
    <property type="entry name" value="ConA-like_dom_sf"/>
</dbReference>
<feature type="compositionally biased region" description="Low complexity" evidence="3">
    <location>
        <begin position="756"/>
        <end position="774"/>
    </location>
</feature>
<protein>
    <submittedName>
        <fullName evidence="5">LamG domain-containing protein</fullName>
    </submittedName>
</protein>
<evidence type="ECO:0000256" key="2">
    <source>
        <dbReference type="ARBA" id="ARBA00023157"/>
    </source>
</evidence>
<reference evidence="6" key="1">
    <citation type="journal article" date="2019" name="Int. J. Syst. Evol. Microbiol.">
        <title>The Global Catalogue of Microorganisms (GCM) 10K type strain sequencing project: providing services to taxonomists for standard genome sequencing and annotation.</title>
        <authorList>
            <consortium name="The Broad Institute Genomics Platform"/>
            <consortium name="The Broad Institute Genome Sequencing Center for Infectious Disease"/>
            <person name="Wu L."/>
            <person name="Ma J."/>
        </authorList>
    </citation>
    <scope>NUCLEOTIDE SEQUENCE [LARGE SCALE GENOMIC DNA]</scope>
    <source>
        <strain evidence="6">CCM 7526</strain>
    </source>
</reference>
<comment type="caution">
    <text evidence="5">The sequence shown here is derived from an EMBL/GenBank/DDBJ whole genome shotgun (WGS) entry which is preliminary data.</text>
</comment>